<name>A0A9N9EQQ1_FUNMO</name>
<proteinExistence type="predicted"/>
<evidence type="ECO:0000313" key="2">
    <source>
        <dbReference type="Proteomes" id="UP000789375"/>
    </source>
</evidence>
<dbReference type="Proteomes" id="UP000789375">
    <property type="component" value="Unassembled WGS sequence"/>
</dbReference>
<gene>
    <name evidence="1" type="ORF">FMOSSE_LOCUS13304</name>
</gene>
<dbReference type="AlphaFoldDB" id="A0A9N9EQQ1"/>
<dbReference type="EMBL" id="CAJVPP010007621">
    <property type="protein sequence ID" value="CAG8690156.1"/>
    <property type="molecule type" value="Genomic_DNA"/>
</dbReference>
<protein>
    <submittedName>
        <fullName evidence="1">6651_t:CDS:1</fullName>
    </submittedName>
</protein>
<evidence type="ECO:0000313" key="1">
    <source>
        <dbReference type="EMBL" id="CAG8690156.1"/>
    </source>
</evidence>
<organism evidence="1 2">
    <name type="scientific">Funneliformis mosseae</name>
    <name type="common">Endomycorrhizal fungus</name>
    <name type="synonym">Glomus mosseae</name>
    <dbReference type="NCBI Taxonomy" id="27381"/>
    <lineage>
        <taxon>Eukaryota</taxon>
        <taxon>Fungi</taxon>
        <taxon>Fungi incertae sedis</taxon>
        <taxon>Mucoromycota</taxon>
        <taxon>Glomeromycotina</taxon>
        <taxon>Glomeromycetes</taxon>
        <taxon>Glomerales</taxon>
        <taxon>Glomeraceae</taxon>
        <taxon>Funneliformis</taxon>
    </lineage>
</organism>
<comment type="caution">
    <text evidence="1">The sequence shown here is derived from an EMBL/GenBank/DDBJ whole genome shotgun (WGS) entry which is preliminary data.</text>
</comment>
<feature type="non-terminal residue" evidence="1">
    <location>
        <position position="98"/>
    </location>
</feature>
<keyword evidence="2" id="KW-1185">Reference proteome</keyword>
<accession>A0A9N9EQQ1</accession>
<sequence>RHIIEYVYEVLEKLLLMNKVLVQKETLPIYYSGYLTPPILTSNMSSRSDVSLNDSLSTRFNPNTEVVDTNIKVHSCQISVKFVKTCVKVVKDKLSTHK</sequence>
<reference evidence="1" key="1">
    <citation type="submission" date="2021-06" db="EMBL/GenBank/DDBJ databases">
        <authorList>
            <person name="Kallberg Y."/>
            <person name="Tangrot J."/>
            <person name="Rosling A."/>
        </authorList>
    </citation>
    <scope>NUCLEOTIDE SEQUENCE</scope>
    <source>
        <strain evidence="1">87-6 pot B 2015</strain>
    </source>
</reference>